<gene>
    <name evidence="1" type="primary">Acey_s0167.g104</name>
    <name evidence="1" type="ORF">Y032_0167g104</name>
</gene>
<evidence type="ECO:0000313" key="2">
    <source>
        <dbReference type="Proteomes" id="UP000024635"/>
    </source>
</evidence>
<accession>A0A016SVK4</accession>
<name>A0A016SVK4_9BILA</name>
<evidence type="ECO:0000313" key="1">
    <source>
        <dbReference type="EMBL" id="EYB94748.1"/>
    </source>
</evidence>
<comment type="caution">
    <text evidence="1">The sequence shown here is derived from an EMBL/GenBank/DDBJ whole genome shotgun (WGS) entry which is preliminary data.</text>
</comment>
<dbReference type="AlphaFoldDB" id="A0A016SVK4"/>
<dbReference type="EMBL" id="JARK01001503">
    <property type="protein sequence ID" value="EYB94748.1"/>
    <property type="molecule type" value="Genomic_DNA"/>
</dbReference>
<organism evidence="1 2">
    <name type="scientific">Ancylostoma ceylanicum</name>
    <dbReference type="NCBI Taxonomy" id="53326"/>
    <lineage>
        <taxon>Eukaryota</taxon>
        <taxon>Metazoa</taxon>
        <taxon>Ecdysozoa</taxon>
        <taxon>Nematoda</taxon>
        <taxon>Chromadorea</taxon>
        <taxon>Rhabditida</taxon>
        <taxon>Rhabditina</taxon>
        <taxon>Rhabditomorpha</taxon>
        <taxon>Strongyloidea</taxon>
        <taxon>Ancylostomatidae</taxon>
        <taxon>Ancylostomatinae</taxon>
        <taxon>Ancylostoma</taxon>
    </lineage>
</organism>
<dbReference type="Proteomes" id="UP000024635">
    <property type="component" value="Unassembled WGS sequence"/>
</dbReference>
<keyword evidence="2" id="KW-1185">Reference proteome</keyword>
<sequence>MCPSLQYMRCADGMMCIHKSTPARDVMIIYTATRCCCSDLNSNTGAAASTDTATQVVRHLPLQHHFVHAQTESRSSTVN</sequence>
<reference evidence="2" key="1">
    <citation type="journal article" date="2015" name="Nat. Genet.">
        <title>The genome and transcriptome of the zoonotic hookworm Ancylostoma ceylanicum identify infection-specific gene families.</title>
        <authorList>
            <person name="Schwarz E.M."/>
            <person name="Hu Y."/>
            <person name="Antoshechkin I."/>
            <person name="Miller M.M."/>
            <person name="Sternberg P.W."/>
            <person name="Aroian R.V."/>
        </authorList>
    </citation>
    <scope>NUCLEOTIDE SEQUENCE</scope>
    <source>
        <strain evidence="2">HY135</strain>
    </source>
</reference>
<proteinExistence type="predicted"/>
<protein>
    <submittedName>
        <fullName evidence="1">Uncharacterized protein</fullName>
    </submittedName>
</protein>